<reference evidence="8" key="2">
    <citation type="submission" date="2016-04" db="EMBL/GenBank/DDBJ databases">
        <title>First Complete Genome Sequence of a Subdivision 6 Acidobacterium.</title>
        <authorList>
            <person name="Huang S."/>
            <person name="Vieira S."/>
            <person name="Bunk B."/>
            <person name="Riedel T."/>
            <person name="Sproeer C."/>
            <person name="Overmann J."/>
        </authorList>
    </citation>
    <scope>NUCLEOTIDE SEQUENCE [LARGE SCALE GENOMIC DNA]</scope>
    <source>
        <strain evidence="8">DSM 100886 HEG_-6_39</strain>
    </source>
</reference>
<dbReference type="PANTHER" id="PTHR19328">
    <property type="entry name" value="HEDGEHOG-INTERACTING PROTEIN"/>
    <property type="match status" value="1"/>
</dbReference>
<dbReference type="InterPro" id="IPR011041">
    <property type="entry name" value="Quinoprot_gluc/sorb_DH_b-prop"/>
</dbReference>
<dbReference type="Pfam" id="PF07995">
    <property type="entry name" value="GSDH"/>
    <property type="match status" value="1"/>
</dbReference>
<proteinExistence type="predicted"/>
<dbReference type="PANTHER" id="PTHR19328:SF13">
    <property type="entry name" value="HIPL1 PROTEIN"/>
    <property type="match status" value="1"/>
</dbReference>
<name>A0A143PUW7_LUTPR</name>
<gene>
    <name evidence="7" type="primary">yliI_6</name>
    <name evidence="7" type="ORF">LuPra_05233</name>
</gene>
<evidence type="ECO:0000256" key="4">
    <source>
        <dbReference type="PROSITE-ProRule" id="PRU00433"/>
    </source>
</evidence>
<feature type="signal peptide" evidence="5">
    <location>
        <begin position="1"/>
        <end position="23"/>
    </location>
</feature>
<dbReference type="PATRIC" id="fig|1813736.3.peg.5507"/>
<keyword evidence="3 4" id="KW-0408">Iron</keyword>
<protein>
    <submittedName>
        <fullName evidence="7">Soluble aldose sugar dehydrogenase YliI</fullName>
        <ecNumber evidence="7">1.1.5.-</ecNumber>
    </submittedName>
</protein>
<dbReference type="Pfam" id="PF00034">
    <property type="entry name" value="Cytochrom_C"/>
    <property type="match status" value="1"/>
</dbReference>
<dbReference type="OrthoDB" id="9770043at2"/>
<evidence type="ECO:0000256" key="2">
    <source>
        <dbReference type="ARBA" id="ARBA00022723"/>
    </source>
</evidence>
<keyword evidence="1 4" id="KW-0349">Heme</keyword>
<dbReference type="RefSeq" id="WP_110173462.1">
    <property type="nucleotide sequence ID" value="NZ_CP015136.1"/>
</dbReference>
<keyword evidence="8" id="KW-1185">Reference proteome</keyword>
<evidence type="ECO:0000256" key="5">
    <source>
        <dbReference type="SAM" id="SignalP"/>
    </source>
</evidence>
<dbReference type="InterPro" id="IPR036909">
    <property type="entry name" value="Cyt_c-like_dom_sf"/>
</dbReference>
<keyword evidence="2 4" id="KW-0479">Metal-binding</keyword>
<dbReference type="GO" id="GO:0009055">
    <property type="term" value="F:electron transfer activity"/>
    <property type="evidence" value="ECO:0007669"/>
    <property type="project" value="InterPro"/>
</dbReference>
<dbReference type="Proteomes" id="UP000076079">
    <property type="component" value="Chromosome"/>
</dbReference>
<dbReference type="PROSITE" id="PS51007">
    <property type="entry name" value="CYTC"/>
    <property type="match status" value="1"/>
</dbReference>
<evidence type="ECO:0000313" key="7">
    <source>
        <dbReference type="EMBL" id="AMY11963.1"/>
    </source>
</evidence>
<keyword evidence="5" id="KW-0732">Signal</keyword>
<dbReference type="Gene3D" id="2.120.10.30">
    <property type="entry name" value="TolB, C-terminal domain"/>
    <property type="match status" value="1"/>
</dbReference>
<dbReference type="InterPro" id="IPR009056">
    <property type="entry name" value="Cyt_c-like_dom"/>
</dbReference>
<reference evidence="7 8" key="1">
    <citation type="journal article" date="2016" name="Genome Announc.">
        <title>First Complete Genome Sequence of a Subdivision 6 Acidobacterium Strain.</title>
        <authorList>
            <person name="Huang S."/>
            <person name="Vieira S."/>
            <person name="Bunk B."/>
            <person name="Riedel T."/>
            <person name="Sproer C."/>
            <person name="Overmann J."/>
        </authorList>
    </citation>
    <scope>NUCLEOTIDE SEQUENCE [LARGE SCALE GENOMIC DNA]</scope>
    <source>
        <strain evidence="8">DSM 100886 HEG_-6_39</strain>
    </source>
</reference>
<evidence type="ECO:0000256" key="1">
    <source>
        <dbReference type="ARBA" id="ARBA00022617"/>
    </source>
</evidence>
<organism evidence="7 8">
    <name type="scientific">Luteitalea pratensis</name>
    <dbReference type="NCBI Taxonomy" id="1855912"/>
    <lineage>
        <taxon>Bacteria</taxon>
        <taxon>Pseudomonadati</taxon>
        <taxon>Acidobacteriota</taxon>
        <taxon>Vicinamibacteria</taxon>
        <taxon>Vicinamibacterales</taxon>
        <taxon>Vicinamibacteraceae</taxon>
        <taxon>Luteitalea</taxon>
    </lineage>
</organism>
<dbReference type="GO" id="GO:0016491">
    <property type="term" value="F:oxidoreductase activity"/>
    <property type="evidence" value="ECO:0007669"/>
    <property type="project" value="UniProtKB-KW"/>
</dbReference>
<accession>A0A143PUW7</accession>
<evidence type="ECO:0000313" key="8">
    <source>
        <dbReference type="Proteomes" id="UP000076079"/>
    </source>
</evidence>
<dbReference type="SUPFAM" id="SSF50952">
    <property type="entry name" value="Soluble quinoprotein glucose dehydrogenase"/>
    <property type="match status" value="1"/>
</dbReference>
<dbReference type="SUPFAM" id="SSF46626">
    <property type="entry name" value="Cytochrome c"/>
    <property type="match status" value="1"/>
</dbReference>
<dbReference type="Gene3D" id="1.10.760.10">
    <property type="entry name" value="Cytochrome c-like domain"/>
    <property type="match status" value="1"/>
</dbReference>
<keyword evidence="7" id="KW-0560">Oxidoreductase</keyword>
<dbReference type="KEGG" id="abac:LuPra_05233"/>
<dbReference type="GO" id="GO:0046872">
    <property type="term" value="F:metal ion binding"/>
    <property type="evidence" value="ECO:0007669"/>
    <property type="project" value="UniProtKB-KW"/>
</dbReference>
<dbReference type="InterPro" id="IPR011042">
    <property type="entry name" value="6-blade_b-propeller_TolB-like"/>
</dbReference>
<dbReference type="EC" id="1.1.5.-" evidence="7"/>
<sequence length="662" mass="70382" precursor="true">MLTRVMKAGLVIVMAVAVARLLAAQPIPSGLTLQLEDVAALPITGELAGENTRGQLARVNYLRDEPGGRRFFVNDLNGPLYILDTQTKTFTTYLDFNGLGGRPGLFPKFTFERNFATGLTSFVFDPDYSKNGIFYTLHMEDPSTPAPAEARAGVVPGLDLSTYQVSPPITVPTDDGKIAREVVLIEWTDRNTGNATFEGTAREVLRVQHPLPQHPLGEMTFNPVARPGDADWRVMYLGVGDSGAGDQKDGNRRLTPQRLDTMSGKILRIVPDLGAHTGTSTVSENGRYRIPNDNPFTRTDGARKEIWAYGLRNPHRLIWDVDPARPAEPRLLAFHIGLVTAEAVIVVHKGANYGWPLREGTRTMSPIGAGPLPDPDTIPVRISDTITRGTITPTYPVIEYAHSRDGNGGDAIANGFVYTGRAVPALTGKLLFGDITTGHFWSADIAEVRAADDGVATTVAPIHAVTTGIRQLTESAYRARGGKGAALPGFGGVAGRGRVDLRFAVDGDGELYVLTKSDGMIRKVVGASASIAPSPAPTAAAPAPAPASTVAPATMTNPVASSPASISAGRTVFQANCAACHGPLAQGAVKAGITISIIEESGGKQPPDLTDAQWDHGSTDGEIFTAIKRGLPPTMMAGYDGRLSDTEIWQIVSYLRSLAPAR</sequence>
<dbReference type="STRING" id="1855912.LuPra_05233"/>
<evidence type="ECO:0000256" key="3">
    <source>
        <dbReference type="ARBA" id="ARBA00023004"/>
    </source>
</evidence>
<dbReference type="InterPro" id="IPR012938">
    <property type="entry name" value="Glc/Sorbosone_DH"/>
</dbReference>
<evidence type="ECO:0000259" key="6">
    <source>
        <dbReference type="PROSITE" id="PS51007"/>
    </source>
</evidence>
<dbReference type="GO" id="GO:0020037">
    <property type="term" value="F:heme binding"/>
    <property type="evidence" value="ECO:0007669"/>
    <property type="project" value="InterPro"/>
</dbReference>
<feature type="chain" id="PRO_5007512018" evidence="5">
    <location>
        <begin position="24"/>
        <end position="662"/>
    </location>
</feature>
<dbReference type="EMBL" id="CP015136">
    <property type="protein sequence ID" value="AMY11963.1"/>
    <property type="molecule type" value="Genomic_DNA"/>
</dbReference>
<feature type="domain" description="Cytochrome c" evidence="6">
    <location>
        <begin position="564"/>
        <end position="659"/>
    </location>
</feature>
<dbReference type="AlphaFoldDB" id="A0A143PUW7"/>